<evidence type="ECO:0000256" key="3">
    <source>
        <dbReference type="ARBA" id="ARBA00023002"/>
    </source>
</evidence>
<dbReference type="Gene3D" id="3.50.50.60">
    <property type="entry name" value="FAD/NAD(P)-binding domain"/>
    <property type="match status" value="1"/>
</dbReference>
<dbReference type="GO" id="GO:0097621">
    <property type="term" value="F:monoamine oxidase activity"/>
    <property type="evidence" value="ECO:0007669"/>
    <property type="project" value="UniProtKB-EC"/>
</dbReference>
<dbReference type="PANTHER" id="PTHR43563">
    <property type="entry name" value="AMINE OXIDASE"/>
    <property type="match status" value="1"/>
</dbReference>
<evidence type="ECO:0000259" key="7">
    <source>
        <dbReference type="Pfam" id="PF01593"/>
    </source>
</evidence>
<keyword evidence="9" id="KW-1185">Reference proteome</keyword>
<comment type="similarity">
    <text evidence="2 6">Belongs to the flavin monoamine oxidase family.</text>
</comment>
<protein>
    <recommendedName>
        <fullName evidence="6">Amine oxidase</fullName>
        <ecNumber evidence="6">1.4.3.-</ecNumber>
    </recommendedName>
</protein>
<comment type="catalytic activity">
    <reaction evidence="4">
        <text>a secondary aliphatic amine + O2 + H2O = a primary amine + an aldehyde + H2O2</text>
        <dbReference type="Rhea" id="RHEA:26414"/>
        <dbReference type="ChEBI" id="CHEBI:15377"/>
        <dbReference type="ChEBI" id="CHEBI:15379"/>
        <dbReference type="ChEBI" id="CHEBI:16240"/>
        <dbReference type="ChEBI" id="CHEBI:17478"/>
        <dbReference type="ChEBI" id="CHEBI:58855"/>
        <dbReference type="ChEBI" id="CHEBI:65296"/>
        <dbReference type="EC" id="1.4.3.4"/>
    </reaction>
</comment>
<sequence length="466" mass="51533">MYDTIIIGAGLSGLQTALTIHEAGHSVLVLEARDRVGGKTCTASLETGGCVDLGAAWINDTNQHRMYSYAQRFGLELIKQNTEGNGLLQDVDGKILPFAYGSTPPFENKSDVQDLERIRDLIHDASITIRESLLAVCPDQLLTELDEVTMHDFVKHQNATERTIKMINIWTQVMLGVDSNEISAASFIDYCAKGGGLMQMRSDSKHGGQYLRFRTGTQQVAINIAELLPQCSIRLMSAVKVVSDRGDHVQVTVASPYSKESIFTARKLVISIPTPMYKMITFSPALPERKWAASNSTKLGVYTKLIAVYREPWWVDKKLCGLILSYEGPIVVARDTSSPLDEQYSLTCFVNGSVGEKWSKLTPFKRQAIVLMHLRQITGDDRALDPIDVLERQWMNEEWSQGAVCPISAPGVISSVGSLWKAPVGNIHFVGTEFAREWKGYMEGAVSSGEDGAKEVLETLKKRGKL</sequence>
<comment type="caution">
    <text evidence="8">The sequence shown here is derived from an EMBL/GenBank/DDBJ whole genome shotgun (WGS) entry which is preliminary data.</text>
</comment>
<feature type="binding site" evidence="5">
    <location>
        <position position="239"/>
    </location>
    <ligand>
        <name>FAD</name>
        <dbReference type="ChEBI" id="CHEBI:57692"/>
    </ligand>
</feature>
<evidence type="ECO:0000256" key="2">
    <source>
        <dbReference type="ARBA" id="ARBA00005995"/>
    </source>
</evidence>
<dbReference type="InterPro" id="IPR036188">
    <property type="entry name" value="FAD/NAD-bd_sf"/>
</dbReference>
<dbReference type="PANTHER" id="PTHR43563:SF14">
    <property type="entry name" value="AMINE OXIDASE"/>
    <property type="match status" value="1"/>
</dbReference>
<dbReference type="Gene3D" id="1.10.405.10">
    <property type="entry name" value="Guanine Nucleotide Dissociation Inhibitor, domain 1"/>
    <property type="match status" value="1"/>
</dbReference>
<dbReference type="PRINTS" id="PR00757">
    <property type="entry name" value="AMINEOXDASEF"/>
</dbReference>
<name>A0A9W9Q508_9EURO</name>
<accession>A0A9W9Q508</accession>
<feature type="binding site" evidence="5">
    <location>
        <position position="12"/>
    </location>
    <ligand>
        <name>FAD</name>
        <dbReference type="ChEBI" id="CHEBI:57692"/>
    </ligand>
</feature>
<evidence type="ECO:0000313" key="8">
    <source>
        <dbReference type="EMBL" id="KAJ5323738.1"/>
    </source>
</evidence>
<evidence type="ECO:0000256" key="1">
    <source>
        <dbReference type="ARBA" id="ARBA00001974"/>
    </source>
</evidence>
<keyword evidence="3 6" id="KW-0560">Oxidoreductase</keyword>
<evidence type="ECO:0000256" key="5">
    <source>
        <dbReference type="PIRSR" id="PIRSR601613-1"/>
    </source>
</evidence>
<dbReference type="Gene3D" id="3.90.660.10">
    <property type="match status" value="1"/>
</dbReference>
<keyword evidence="6" id="KW-0274">FAD</keyword>
<evidence type="ECO:0000256" key="4">
    <source>
        <dbReference type="ARBA" id="ARBA00048448"/>
    </source>
</evidence>
<evidence type="ECO:0000313" key="9">
    <source>
        <dbReference type="Proteomes" id="UP001147746"/>
    </source>
</evidence>
<gene>
    <name evidence="8" type="ORF">N7476_002338</name>
</gene>
<dbReference type="SUPFAM" id="SSF51905">
    <property type="entry name" value="FAD/NAD(P)-binding domain"/>
    <property type="match status" value="1"/>
</dbReference>
<keyword evidence="6" id="KW-0285">Flavoprotein</keyword>
<proteinExistence type="inferred from homology"/>
<organism evidence="8 9">
    <name type="scientific">Penicillium atrosanguineum</name>
    <dbReference type="NCBI Taxonomy" id="1132637"/>
    <lineage>
        <taxon>Eukaryota</taxon>
        <taxon>Fungi</taxon>
        <taxon>Dikarya</taxon>
        <taxon>Ascomycota</taxon>
        <taxon>Pezizomycotina</taxon>
        <taxon>Eurotiomycetes</taxon>
        <taxon>Eurotiomycetidae</taxon>
        <taxon>Eurotiales</taxon>
        <taxon>Aspergillaceae</taxon>
        <taxon>Penicillium</taxon>
    </lineage>
</organism>
<reference evidence="8" key="1">
    <citation type="submission" date="2022-12" db="EMBL/GenBank/DDBJ databases">
        <authorList>
            <person name="Petersen C."/>
        </authorList>
    </citation>
    <scope>NUCLEOTIDE SEQUENCE</scope>
    <source>
        <strain evidence="8">IBT 21472</strain>
    </source>
</reference>
<reference evidence="8" key="2">
    <citation type="journal article" date="2023" name="IMA Fungus">
        <title>Comparative genomic study of the Penicillium genus elucidates a diverse pangenome and 15 lateral gene transfer events.</title>
        <authorList>
            <person name="Petersen C."/>
            <person name="Sorensen T."/>
            <person name="Nielsen M.R."/>
            <person name="Sondergaard T.E."/>
            <person name="Sorensen J.L."/>
            <person name="Fitzpatrick D.A."/>
            <person name="Frisvad J.C."/>
            <person name="Nielsen K.L."/>
        </authorList>
    </citation>
    <scope>NUCLEOTIDE SEQUENCE</scope>
    <source>
        <strain evidence="8">IBT 21472</strain>
    </source>
</reference>
<feature type="binding site" evidence="5">
    <location>
        <position position="349"/>
    </location>
    <ligand>
        <name>substrate</name>
    </ligand>
</feature>
<dbReference type="InterPro" id="IPR050703">
    <property type="entry name" value="Flavin_MAO"/>
</dbReference>
<dbReference type="Pfam" id="PF01593">
    <property type="entry name" value="Amino_oxidase"/>
    <property type="match status" value="1"/>
</dbReference>
<feature type="domain" description="Amine oxidase" evidence="7">
    <location>
        <begin position="11"/>
        <end position="457"/>
    </location>
</feature>
<dbReference type="InterPro" id="IPR001613">
    <property type="entry name" value="Flavin_amine_oxidase"/>
</dbReference>
<dbReference type="Proteomes" id="UP001147746">
    <property type="component" value="Unassembled WGS sequence"/>
</dbReference>
<dbReference type="AlphaFoldDB" id="A0A9W9Q508"/>
<feature type="binding site" evidence="5">
    <location>
        <position position="433"/>
    </location>
    <ligand>
        <name>FAD</name>
        <dbReference type="ChEBI" id="CHEBI:57692"/>
    </ligand>
</feature>
<dbReference type="SUPFAM" id="SSF54373">
    <property type="entry name" value="FAD-linked reductases, C-terminal domain"/>
    <property type="match status" value="1"/>
</dbReference>
<feature type="binding site" evidence="5">
    <location>
        <begin position="31"/>
        <end position="32"/>
    </location>
    <ligand>
        <name>FAD</name>
        <dbReference type="ChEBI" id="CHEBI:57692"/>
    </ligand>
</feature>
<dbReference type="InterPro" id="IPR002937">
    <property type="entry name" value="Amino_oxidase"/>
</dbReference>
<comment type="cofactor">
    <cofactor evidence="1 6">
        <name>FAD</name>
        <dbReference type="ChEBI" id="CHEBI:57692"/>
    </cofactor>
</comment>
<dbReference type="EMBL" id="JAPZBO010000002">
    <property type="protein sequence ID" value="KAJ5323738.1"/>
    <property type="molecule type" value="Genomic_DNA"/>
</dbReference>
<evidence type="ECO:0000256" key="6">
    <source>
        <dbReference type="RuleBase" id="RU362067"/>
    </source>
</evidence>
<dbReference type="EC" id="1.4.3.-" evidence="6"/>